<reference evidence="1" key="1">
    <citation type="journal article" date="2020" name="New Phytol.">
        <title>Comparative genomics reveals dynamic genome evolution in host specialist ectomycorrhizal fungi.</title>
        <authorList>
            <person name="Lofgren L.A."/>
            <person name="Nguyen N.H."/>
            <person name="Vilgalys R."/>
            <person name="Ruytinx J."/>
            <person name="Liao H.L."/>
            <person name="Branco S."/>
            <person name="Kuo A."/>
            <person name="LaButti K."/>
            <person name="Lipzen A."/>
            <person name="Andreopoulos W."/>
            <person name="Pangilinan J."/>
            <person name="Riley R."/>
            <person name="Hundley H."/>
            <person name="Na H."/>
            <person name="Barry K."/>
            <person name="Grigoriev I.V."/>
            <person name="Stajich J.E."/>
            <person name="Kennedy P.G."/>
        </authorList>
    </citation>
    <scope>NUCLEOTIDE SEQUENCE</scope>
    <source>
        <strain evidence="1">S12</strain>
    </source>
</reference>
<keyword evidence="2" id="KW-1185">Reference proteome</keyword>
<dbReference type="RefSeq" id="XP_041159973.1">
    <property type="nucleotide sequence ID" value="XM_041300171.1"/>
</dbReference>
<comment type="caution">
    <text evidence="1">The sequence shown here is derived from an EMBL/GenBank/DDBJ whole genome shotgun (WGS) entry which is preliminary data.</text>
</comment>
<evidence type="ECO:0000313" key="1">
    <source>
        <dbReference type="EMBL" id="KAG1793548.1"/>
    </source>
</evidence>
<dbReference type="GeneID" id="64593935"/>
<dbReference type="AlphaFoldDB" id="A0A9P7AP36"/>
<organism evidence="1 2">
    <name type="scientific">Suillus plorans</name>
    <dbReference type="NCBI Taxonomy" id="116603"/>
    <lineage>
        <taxon>Eukaryota</taxon>
        <taxon>Fungi</taxon>
        <taxon>Dikarya</taxon>
        <taxon>Basidiomycota</taxon>
        <taxon>Agaricomycotina</taxon>
        <taxon>Agaricomycetes</taxon>
        <taxon>Agaricomycetidae</taxon>
        <taxon>Boletales</taxon>
        <taxon>Suillineae</taxon>
        <taxon>Suillaceae</taxon>
        <taxon>Suillus</taxon>
    </lineage>
</organism>
<accession>A0A9P7AP36</accession>
<dbReference type="EMBL" id="JABBWE010000030">
    <property type="protein sequence ID" value="KAG1793548.1"/>
    <property type="molecule type" value="Genomic_DNA"/>
</dbReference>
<gene>
    <name evidence="1" type="ORF">HD556DRAFT_1308672</name>
</gene>
<dbReference type="Proteomes" id="UP000719766">
    <property type="component" value="Unassembled WGS sequence"/>
</dbReference>
<proteinExistence type="predicted"/>
<evidence type="ECO:0000313" key="2">
    <source>
        <dbReference type="Proteomes" id="UP000719766"/>
    </source>
</evidence>
<name>A0A9P7AP36_9AGAM</name>
<protein>
    <submittedName>
        <fullName evidence="1">Uncharacterized protein</fullName>
    </submittedName>
</protein>
<sequence length="169" mass="18817">MYTLTYHKASCRPVILNRLVPTCQSKKLLLVAACRGDVNKFSIDECPLKGALGTGKNTVAQRSMLMQSATSTPMKLDIRANDFADAETLAIEWNVVVIHRGDKCIKVMIQALESPGCICLRLLVLTDKQQTLLRRFSTVLMGPNKRGHPKAWYEPWLSSGRALGLIPDY</sequence>